<proteinExistence type="inferred from homology"/>
<dbReference type="GO" id="GO:0061603">
    <property type="term" value="F:molybdenum cofactor guanylyltransferase activity"/>
    <property type="evidence" value="ECO:0007669"/>
    <property type="project" value="UniProtKB-EC"/>
</dbReference>
<keyword evidence="1 8" id="KW-0963">Cytoplasm</keyword>
<keyword evidence="7 8" id="KW-0501">Molybdenum cofactor biosynthesis</keyword>
<comment type="caution">
    <text evidence="8">Lacks conserved residue(s) required for the propagation of feature annotation.</text>
</comment>
<keyword evidence="11" id="KW-1185">Reference proteome</keyword>
<protein>
    <recommendedName>
        <fullName evidence="8">Molybdenum cofactor guanylyltransferase</fullName>
        <shortName evidence="8">MoCo guanylyltransferase</shortName>
        <ecNumber evidence="8">2.7.7.77</ecNumber>
    </recommendedName>
    <alternativeName>
        <fullName evidence="8">GTP:molybdopterin guanylyltransferase</fullName>
    </alternativeName>
    <alternativeName>
        <fullName evidence="8">Mo-MPT guanylyltransferase</fullName>
    </alternativeName>
    <alternativeName>
        <fullName evidence="8">Molybdopterin guanylyltransferase</fullName>
    </alternativeName>
    <alternativeName>
        <fullName evidence="8">Molybdopterin-guanine dinucleotide synthase</fullName>
        <shortName evidence="8">MGD synthase</shortName>
    </alternativeName>
</protein>
<dbReference type="InterPro" id="IPR025877">
    <property type="entry name" value="MobA-like_NTP_Trfase"/>
</dbReference>
<dbReference type="Pfam" id="PF12804">
    <property type="entry name" value="NTP_transf_3"/>
    <property type="match status" value="1"/>
</dbReference>
<dbReference type="EMBL" id="FZQB01000001">
    <property type="protein sequence ID" value="SNT68603.1"/>
    <property type="molecule type" value="Genomic_DNA"/>
</dbReference>
<name>A0A239PMK8_9RHOB</name>
<dbReference type="InterPro" id="IPR029044">
    <property type="entry name" value="Nucleotide-diphossugar_trans"/>
</dbReference>
<dbReference type="NCBIfam" id="TIGR02665">
    <property type="entry name" value="molyb_mobA"/>
    <property type="match status" value="1"/>
</dbReference>
<dbReference type="AlphaFoldDB" id="A0A239PMK8"/>
<keyword evidence="6 8" id="KW-0342">GTP-binding</keyword>
<reference evidence="10 11" key="1">
    <citation type="submission" date="2017-07" db="EMBL/GenBank/DDBJ databases">
        <authorList>
            <person name="Sun Z.S."/>
            <person name="Albrecht U."/>
            <person name="Echele G."/>
            <person name="Lee C.C."/>
        </authorList>
    </citation>
    <scope>NUCLEOTIDE SEQUENCE [LARGE SCALE GENOMIC DNA]</scope>
    <source>
        <strain evidence="10 11">DSM 14827</strain>
    </source>
</reference>
<feature type="binding site" evidence="8">
    <location>
        <position position="138"/>
    </location>
    <ligand>
        <name>Mg(2+)</name>
        <dbReference type="ChEBI" id="CHEBI:18420"/>
    </ligand>
</feature>
<dbReference type="Gene3D" id="3.90.550.10">
    <property type="entry name" value="Spore Coat Polysaccharide Biosynthesis Protein SpsA, Chain A"/>
    <property type="match status" value="1"/>
</dbReference>
<dbReference type="HAMAP" id="MF_00316">
    <property type="entry name" value="MobA"/>
    <property type="match status" value="1"/>
</dbReference>
<dbReference type="CDD" id="cd02503">
    <property type="entry name" value="MobA"/>
    <property type="match status" value="1"/>
</dbReference>
<comment type="cofactor">
    <cofactor evidence="8">
        <name>Mg(2+)</name>
        <dbReference type="ChEBI" id="CHEBI:18420"/>
    </cofactor>
</comment>
<feature type="binding site" evidence="8">
    <location>
        <position position="59"/>
    </location>
    <ligand>
        <name>GTP</name>
        <dbReference type="ChEBI" id="CHEBI:37565"/>
    </ligand>
</feature>
<dbReference type="GO" id="GO:0005737">
    <property type="term" value="C:cytoplasm"/>
    <property type="evidence" value="ECO:0007669"/>
    <property type="project" value="UniProtKB-SubCell"/>
</dbReference>
<dbReference type="PANTHER" id="PTHR19136:SF81">
    <property type="entry name" value="MOLYBDENUM COFACTOR GUANYLYLTRANSFERASE"/>
    <property type="match status" value="1"/>
</dbReference>
<evidence type="ECO:0000256" key="3">
    <source>
        <dbReference type="ARBA" id="ARBA00022723"/>
    </source>
</evidence>
<comment type="catalytic activity">
    <reaction evidence="8">
        <text>Mo-molybdopterin + GTP + H(+) = Mo-molybdopterin guanine dinucleotide + diphosphate</text>
        <dbReference type="Rhea" id="RHEA:34243"/>
        <dbReference type="ChEBI" id="CHEBI:15378"/>
        <dbReference type="ChEBI" id="CHEBI:33019"/>
        <dbReference type="ChEBI" id="CHEBI:37565"/>
        <dbReference type="ChEBI" id="CHEBI:71302"/>
        <dbReference type="ChEBI" id="CHEBI:71310"/>
        <dbReference type="EC" id="2.7.7.77"/>
    </reaction>
</comment>
<feature type="binding site" evidence="8">
    <location>
        <position position="138"/>
    </location>
    <ligand>
        <name>GTP</name>
        <dbReference type="ChEBI" id="CHEBI:37565"/>
    </ligand>
</feature>
<dbReference type="Proteomes" id="UP000198307">
    <property type="component" value="Unassembled WGS sequence"/>
</dbReference>
<gene>
    <name evidence="8" type="primary">mobA</name>
    <name evidence="10" type="ORF">SAMN05444959_101161</name>
</gene>
<dbReference type="SUPFAM" id="SSF53448">
    <property type="entry name" value="Nucleotide-diphospho-sugar transferases"/>
    <property type="match status" value="1"/>
</dbReference>
<dbReference type="GO" id="GO:0046872">
    <property type="term" value="F:metal ion binding"/>
    <property type="evidence" value="ECO:0007669"/>
    <property type="project" value="UniProtKB-KW"/>
</dbReference>
<keyword evidence="4 8" id="KW-0547">Nucleotide-binding</keyword>
<accession>A0A239PMK8</accession>
<keyword evidence="10" id="KW-0548">Nucleotidyltransferase</keyword>
<evidence type="ECO:0000256" key="7">
    <source>
        <dbReference type="ARBA" id="ARBA00023150"/>
    </source>
</evidence>
<comment type="subunit">
    <text evidence="8">Monomer.</text>
</comment>
<sequence length="243" mass="25906">MANINRLKFPTKYVKNVDPVNFPSPLEAGKGTGHVVSMAVFPAIILAGGRSSRMGGGDKGLLPLRGRPMIAHVIDRLTPQCAALALSANGDAQRFAEFGLPVLPDSLPDRPGPLAGILVGLDWAAAQGHAAIVSAAADTPFLPRDLVARLAAATPSGGIALATSTDGSGQIHEHPTFGMWPTALRDELRARLLRGERRVRDLARAHQARHVSWHGDGVDPFFNINTPQDLMLAQRLMAERDMS</sequence>
<organism evidence="10 11">
    <name type="scientific">Paracoccus seriniphilus</name>
    <dbReference type="NCBI Taxonomy" id="184748"/>
    <lineage>
        <taxon>Bacteria</taxon>
        <taxon>Pseudomonadati</taxon>
        <taxon>Pseudomonadota</taxon>
        <taxon>Alphaproteobacteria</taxon>
        <taxon>Rhodobacterales</taxon>
        <taxon>Paracoccaceae</taxon>
        <taxon>Paracoccus</taxon>
    </lineage>
</organism>
<feature type="binding site" evidence="8">
    <location>
        <position position="105"/>
    </location>
    <ligand>
        <name>GTP</name>
        <dbReference type="ChEBI" id="CHEBI:37565"/>
    </ligand>
</feature>
<keyword evidence="3 8" id="KW-0479">Metal-binding</keyword>
<evidence type="ECO:0000256" key="4">
    <source>
        <dbReference type="ARBA" id="ARBA00022741"/>
    </source>
</evidence>
<dbReference type="InterPro" id="IPR013482">
    <property type="entry name" value="Molybde_CF_guanTrfase"/>
</dbReference>
<feature type="binding site" evidence="8">
    <location>
        <begin position="46"/>
        <end position="48"/>
    </location>
    <ligand>
        <name>GTP</name>
        <dbReference type="ChEBI" id="CHEBI:37565"/>
    </ligand>
</feature>
<evidence type="ECO:0000256" key="1">
    <source>
        <dbReference type="ARBA" id="ARBA00022490"/>
    </source>
</evidence>
<feature type="domain" description="MobA-like NTP transferase" evidence="9">
    <location>
        <begin position="43"/>
        <end position="206"/>
    </location>
</feature>
<evidence type="ECO:0000256" key="5">
    <source>
        <dbReference type="ARBA" id="ARBA00022842"/>
    </source>
</evidence>
<evidence type="ECO:0000256" key="2">
    <source>
        <dbReference type="ARBA" id="ARBA00022679"/>
    </source>
</evidence>
<dbReference type="GO" id="GO:1902758">
    <property type="term" value="P:bis(molybdopterin guanine dinucleotide)molybdenum biosynthetic process"/>
    <property type="evidence" value="ECO:0007669"/>
    <property type="project" value="TreeGrafter"/>
</dbReference>
<keyword evidence="2 8" id="KW-0808">Transferase</keyword>
<evidence type="ECO:0000313" key="11">
    <source>
        <dbReference type="Proteomes" id="UP000198307"/>
    </source>
</evidence>
<comment type="subcellular location">
    <subcellularLocation>
        <location evidence="8">Cytoplasm</location>
    </subcellularLocation>
</comment>
<dbReference type="EC" id="2.7.7.77" evidence="8"/>
<evidence type="ECO:0000259" key="9">
    <source>
        <dbReference type="Pfam" id="PF12804"/>
    </source>
</evidence>
<comment type="similarity">
    <text evidence="8">Belongs to the MobA family.</text>
</comment>
<evidence type="ECO:0000256" key="8">
    <source>
        <dbReference type="HAMAP-Rule" id="MF_00316"/>
    </source>
</evidence>
<comment type="function">
    <text evidence="8">Transfers a GMP moiety from GTP to Mo-molybdopterin (Mo-MPT) cofactor (Moco or molybdenum cofactor) to form Mo-molybdopterin guanine dinucleotide (Mo-MGD) cofactor.</text>
</comment>
<evidence type="ECO:0000313" key="10">
    <source>
        <dbReference type="EMBL" id="SNT68603.1"/>
    </source>
</evidence>
<evidence type="ECO:0000256" key="6">
    <source>
        <dbReference type="ARBA" id="ARBA00023134"/>
    </source>
</evidence>
<dbReference type="PANTHER" id="PTHR19136">
    <property type="entry name" value="MOLYBDENUM COFACTOR GUANYLYLTRANSFERASE"/>
    <property type="match status" value="1"/>
</dbReference>
<comment type="domain">
    <text evidence="8">The N-terminal domain determines nucleotide recognition and specific binding, while the C-terminal domain determines the specific binding to the target protein.</text>
</comment>
<keyword evidence="5 8" id="KW-0460">Magnesium</keyword>
<dbReference type="GO" id="GO:0005525">
    <property type="term" value="F:GTP binding"/>
    <property type="evidence" value="ECO:0007669"/>
    <property type="project" value="UniProtKB-UniRule"/>
</dbReference>